<evidence type="ECO:0000313" key="1">
    <source>
        <dbReference type="EMBL" id="PWZ26676.1"/>
    </source>
</evidence>
<dbReference type="Proteomes" id="UP000251960">
    <property type="component" value="Chromosome 4"/>
</dbReference>
<feature type="non-terminal residue" evidence="1">
    <location>
        <position position="1"/>
    </location>
</feature>
<comment type="caution">
    <text evidence="1">The sequence shown here is derived from an EMBL/GenBank/DDBJ whole genome shotgun (WGS) entry which is preliminary data.</text>
</comment>
<reference evidence="1" key="1">
    <citation type="journal article" date="2018" name="Nat. Genet.">
        <title>Extensive intraspecific gene order and gene structural variations between Mo17 and other maize genomes.</title>
        <authorList>
            <person name="Sun S."/>
            <person name="Zhou Y."/>
            <person name="Chen J."/>
            <person name="Shi J."/>
            <person name="Zhao H."/>
            <person name="Zhao H."/>
            <person name="Song W."/>
            <person name="Zhang M."/>
            <person name="Cui Y."/>
            <person name="Dong X."/>
            <person name="Liu H."/>
            <person name="Ma X."/>
            <person name="Jiao Y."/>
            <person name="Wang B."/>
            <person name="Wei X."/>
            <person name="Stein J.C."/>
            <person name="Glaubitz J.C."/>
            <person name="Lu F."/>
            <person name="Yu G."/>
            <person name="Liang C."/>
            <person name="Fengler K."/>
            <person name="Li B."/>
            <person name="Rafalski A."/>
            <person name="Schnable P.S."/>
            <person name="Ware D.H."/>
            <person name="Buckler E.S."/>
            <person name="Lai J."/>
        </authorList>
    </citation>
    <scope>NUCLEOTIDE SEQUENCE [LARGE SCALE GENOMIC DNA]</scope>
    <source>
        <tissue evidence="1">Seedling</tissue>
    </source>
</reference>
<sequence>LVGLTARASSIRVSDSTKTTRKRLVVLVAD</sequence>
<name>A0A3L6F0M3_MAIZE</name>
<gene>
    <name evidence="1" type="ORF">Zm00014a_016742</name>
</gene>
<accession>A0A3L6F0M3</accession>
<proteinExistence type="predicted"/>
<protein>
    <submittedName>
        <fullName evidence="1">Uncharacterized protein</fullName>
    </submittedName>
</protein>
<dbReference type="AlphaFoldDB" id="A0A3L6F0M3"/>
<dbReference type="EMBL" id="NCVQ01000005">
    <property type="protein sequence ID" value="PWZ26676.1"/>
    <property type="molecule type" value="Genomic_DNA"/>
</dbReference>
<organism evidence="1">
    <name type="scientific">Zea mays</name>
    <name type="common">Maize</name>
    <dbReference type="NCBI Taxonomy" id="4577"/>
    <lineage>
        <taxon>Eukaryota</taxon>
        <taxon>Viridiplantae</taxon>
        <taxon>Streptophyta</taxon>
        <taxon>Embryophyta</taxon>
        <taxon>Tracheophyta</taxon>
        <taxon>Spermatophyta</taxon>
        <taxon>Magnoliopsida</taxon>
        <taxon>Liliopsida</taxon>
        <taxon>Poales</taxon>
        <taxon>Poaceae</taxon>
        <taxon>PACMAD clade</taxon>
        <taxon>Panicoideae</taxon>
        <taxon>Andropogonodae</taxon>
        <taxon>Andropogoneae</taxon>
        <taxon>Tripsacinae</taxon>
        <taxon>Zea</taxon>
    </lineage>
</organism>